<evidence type="ECO:0000256" key="1">
    <source>
        <dbReference type="SAM" id="MobiDB-lite"/>
    </source>
</evidence>
<feature type="compositionally biased region" description="Basic and acidic residues" evidence="1">
    <location>
        <begin position="29"/>
        <end position="47"/>
    </location>
</feature>
<organism evidence="2 3">
    <name type="scientific">Brevibacillus parabrevis</name>
    <dbReference type="NCBI Taxonomy" id="54914"/>
    <lineage>
        <taxon>Bacteria</taxon>
        <taxon>Bacillati</taxon>
        <taxon>Bacillota</taxon>
        <taxon>Bacilli</taxon>
        <taxon>Bacillales</taxon>
        <taxon>Paenibacillaceae</taxon>
        <taxon>Brevibacillus</taxon>
    </lineage>
</organism>
<comment type="caution">
    <text evidence="2">The sequence shown here is derived from an EMBL/GenBank/DDBJ whole genome shotgun (WGS) entry which is preliminary data.</text>
</comment>
<sequence>MAAKQPSEQKLKAAKAQSIADRTGIGSEAAREMQSRADQSDIVKHGQ</sequence>
<dbReference type="EMBL" id="BJMH01000002">
    <property type="protein sequence ID" value="GEB31013.1"/>
    <property type="molecule type" value="Genomic_DNA"/>
</dbReference>
<dbReference type="Proteomes" id="UP000316882">
    <property type="component" value="Unassembled WGS sequence"/>
</dbReference>
<protein>
    <submittedName>
        <fullName evidence="2">Uncharacterized protein</fullName>
    </submittedName>
</protein>
<dbReference type="GeneID" id="87612713"/>
<reference evidence="2 3" key="1">
    <citation type="submission" date="2019-06" db="EMBL/GenBank/DDBJ databases">
        <title>Whole genome shotgun sequence of Brevibacillus parabrevis NBRC 12334.</title>
        <authorList>
            <person name="Hosoyama A."/>
            <person name="Uohara A."/>
            <person name="Ohji S."/>
            <person name="Ichikawa N."/>
        </authorList>
    </citation>
    <scope>NUCLEOTIDE SEQUENCE [LARGE SCALE GENOMIC DNA]</scope>
    <source>
        <strain evidence="2 3">NBRC 12334</strain>
    </source>
</reference>
<evidence type="ECO:0000313" key="2">
    <source>
        <dbReference type="EMBL" id="GEB31013.1"/>
    </source>
</evidence>
<evidence type="ECO:0000313" key="3">
    <source>
        <dbReference type="Proteomes" id="UP000316882"/>
    </source>
</evidence>
<name>A0A4Y3PBP0_BREPA</name>
<feature type="region of interest" description="Disordered" evidence="1">
    <location>
        <begin position="1"/>
        <end position="47"/>
    </location>
</feature>
<accession>A0A4Y3PBP0</accession>
<dbReference type="RefSeq" id="WP_167470328.1">
    <property type="nucleotide sequence ID" value="NZ_BJMH01000002.1"/>
</dbReference>
<gene>
    <name evidence="2" type="ORF">BPA01_05930</name>
</gene>
<keyword evidence="3" id="KW-1185">Reference proteome</keyword>
<dbReference type="AlphaFoldDB" id="A0A4Y3PBP0"/>
<proteinExistence type="predicted"/>